<feature type="signal peptide" evidence="1">
    <location>
        <begin position="1"/>
        <end position="24"/>
    </location>
</feature>
<sequence length="202" mass="23009">MLDLTTRLSLLLLISVVFTRPASADNLFINDAEAPTPASVTAPTAWREAPLQLPSWPRDNDLIAIPDRAANARFDYFIDSHSLHTSADNVVRYTVIATARDGARNISYEGLRCTPRGQYKLYAYGTQQHFEPIDPANLINPTTSADTWQSLDDDSDSYRRILWQWYFCDNKQFIPRTRTEQLRLLRNGRSAPSMDDHGFLTE</sequence>
<comment type="caution">
    <text evidence="3">The sequence shown here is derived from an EMBL/GenBank/DDBJ whole genome shotgun (WGS) entry which is preliminary data.</text>
</comment>
<dbReference type="Proteomes" id="UP000548632">
    <property type="component" value="Unassembled WGS sequence"/>
</dbReference>
<evidence type="ECO:0000313" key="4">
    <source>
        <dbReference type="Proteomes" id="UP000548632"/>
    </source>
</evidence>
<feature type="chain" id="PRO_5032487080" description="CNP1-like uncharacterized domain-containing protein" evidence="1">
    <location>
        <begin position="25"/>
        <end position="202"/>
    </location>
</feature>
<dbReference type="AlphaFoldDB" id="A0A839HC10"/>
<proteinExistence type="predicted"/>
<feature type="domain" description="CNP1-like uncharacterised" evidence="2">
    <location>
        <begin position="44"/>
        <end position="186"/>
    </location>
</feature>
<evidence type="ECO:0000259" key="2">
    <source>
        <dbReference type="Pfam" id="PF08750"/>
    </source>
</evidence>
<organism evidence="3 4">
    <name type="scientific">Thiospirillum jenense</name>
    <dbReference type="NCBI Taxonomy" id="1653858"/>
    <lineage>
        <taxon>Bacteria</taxon>
        <taxon>Pseudomonadati</taxon>
        <taxon>Pseudomonadota</taxon>
        <taxon>Gammaproteobacteria</taxon>
        <taxon>Chromatiales</taxon>
        <taxon>Chromatiaceae</taxon>
        <taxon>Thiospirillum</taxon>
    </lineage>
</organism>
<protein>
    <recommendedName>
        <fullName evidence="2">CNP1-like uncharacterized domain-containing protein</fullName>
    </recommendedName>
</protein>
<keyword evidence="1" id="KW-0732">Signal</keyword>
<name>A0A839HC10_9GAMM</name>
<dbReference type="Pfam" id="PF08750">
    <property type="entry name" value="CNP1"/>
    <property type="match status" value="1"/>
</dbReference>
<gene>
    <name evidence="3" type="ORF">HUK38_00695</name>
</gene>
<evidence type="ECO:0000256" key="1">
    <source>
        <dbReference type="SAM" id="SignalP"/>
    </source>
</evidence>
<dbReference type="EMBL" id="JABVCQ010000001">
    <property type="protein sequence ID" value="MBB1124747.1"/>
    <property type="molecule type" value="Genomic_DNA"/>
</dbReference>
<reference evidence="3 4" key="1">
    <citation type="journal article" date="2020" name="Arch. Microbiol.">
        <title>The genome sequence of the giant phototrophic gammaproteobacterium Thiospirillum jenense gives insight into its physiological properties and phylogenetic relationships.</title>
        <authorList>
            <person name="Imhoff J.F."/>
            <person name="Meyer T.E."/>
            <person name="Kyndt J.A."/>
        </authorList>
    </citation>
    <scope>NUCLEOTIDE SEQUENCE [LARGE SCALE GENOMIC DNA]</scope>
    <source>
        <strain evidence="3 4">DSM 216</strain>
    </source>
</reference>
<keyword evidence="4" id="KW-1185">Reference proteome</keyword>
<dbReference type="InterPro" id="IPR014861">
    <property type="entry name" value="CNP1-like_dom"/>
</dbReference>
<accession>A0A839HC10</accession>
<evidence type="ECO:0000313" key="3">
    <source>
        <dbReference type="EMBL" id="MBB1124747.1"/>
    </source>
</evidence>